<dbReference type="PANTHER" id="PTHR21039">
    <property type="entry name" value="HISTIDINOL PHOSPHATASE-RELATED"/>
    <property type="match status" value="1"/>
</dbReference>
<dbReference type="EMBL" id="CP032819">
    <property type="protein sequence ID" value="AZS29339.1"/>
    <property type="molecule type" value="Genomic_DNA"/>
</dbReference>
<evidence type="ECO:0000313" key="10">
    <source>
        <dbReference type="EMBL" id="AZS29339.1"/>
    </source>
</evidence>
<evidence type="ECO:0000256" key="7">
    <source>
        <dbReference type="ARBA" id="ARBA00049158"/>
    </source>
</evidence>
<dbReference type="EC" id="3.1.3.15" evidence="3 8"/>
<dbReference type="CDD" id="cd12110">
    <property type="entry name" value="PHP_HisPPase_Hisj_like"/>
    <property type="match status" value="1"/>
</dbReference>
<dbReference type="GO" id="GO:0000105">
    <property type="term" value="P:L-histidine biosynthetic process"/>
    <property type="evidence" value="ECO:0007669"/>
    <property type="project" value="UniProtKB-UniRule"/>
</dbReference>
<evidence type="ECO:0000256" key="1">
    <source>
        <dbReference type="ARBA" id="ARBA00004970"/>
    </source>
</evidence>
<evidence type="ECO:0000259" key="9">
    <source>
        <dbReference type="Pfam" id="PF02811"/>
    </source>
</evidence>
<evidence type="ECO:0000313" key="11">
    <source>
        <dbReference type="Proteomes" id="UP000270673"/>
    </source>
</evidence>
<dbReference type="Pfam" id="PF02811">
    <property type="entry name" value="PHP"/>
    <property type="match status" value="1"/>
</dbReference>
<proteinExistence type="inferred from homology"/>
<keyword evidence="11" id="KW-1185">Reference proteome</keyword>
<dbReference type="SUPFAM" id="SSF89550">
    <property type="entry name" value="PHP domain-like"/>
    <property type="match status" value="1"/>
</dbReference>
<evidence type="ECO:0000256" key="4">
    <source>
        <dbReference type="ARBA" id="ARBA00022605"/>
    </source>
</evidence>
<organism evidence="10 11">
    <name type="scientific">Butyricimonas faecalis</name>
    <dbReference type="NCBI Taxonomy" id="2093856"/>
    <lineage>
        <taxon>Bacteria</taxon>
        <taxon>Pseudomonadati</taxon>
        <taxon>Bacteroidota</taxon>
        <taxon>Bacteroidia</taxon>
        <taxon>Bacteroidales</taxon>
        <taxon>Odoribacteraceae</taxon>
        <taxon>Butyricimonas</taxon>
    </lineage>
</organism>
<dbReference type="UniPathway" id="UPA00031">
    <property type="reaction ID" value="UER00013"/>
</dbReference>
<keyword evidence="4 8" id="KW-0028">Amino-acid biosynthesis</keyword>
<evidence type="ECO:0000256" key="6">
    <source>
        <dbReference type="ARBA" id="ARBA00023102"/>
    </source>
</evidence>
<protein>
    <recommendedName>
        <fullName evidence="3 8">Histidinol-phosphatase</fullName>
        <shortName evidence="8">HolPase</shortName>
        <ecNumber evidence="3 8">3.1.3.15</ecNumber>
    </recommendedName>
</protein>
<sequence>MDLCTYHSHCDFCDGKAPAEDFVKATIEAGFHSYGISSHSPLPFETRWSLSKRNVEAYLMEIKRLREKYAGQIELYGGMEIDYLNDDWGPAVEYFQRLPLDYRIGSVHLVTEEQTGEMMDMDGKFEDFRENLRLVFHDDLKCLVKAYFKASSRMVELGGFDFVAHLDKISMNGSLMDSTLTEQEWYNRLLWDYMSLIAEKGVMVEVNTKAYTRKGMMFPNVKYFKWLKELNIPVMVNSDAHLPQLINDNRALAFEWLREVGIKSTMRLHQGAWVEVPIDNK</sequence>
<comment type="similarity">
    <text evidence="2 8">Belongs to the PHP hydrolase family. HisK subfamily.</text>
</comment>
<dbReference type="InterPro" id="IPR004013">
    <property type="entry name" value="PHP_dom"/>
</dbReference>
<comment type="pathway">
    <text evidence="1 8">Amino-acid biosynthesis; L-histidine biosynthesis; L-histidine from 5-phospho-alpha-D-ribose 1-diphosphate: step 8/9.</text>
</comment>
<accession>A0A3Q9IT15</accession>
<name>A0A3Q9IT15_9BACT</name>
<reference evidence="10 11" key="1">
    <citation type="submission" date="2018-10" db="EMBL/GenBank/DDBJ databases">
        <title>Butyricimonas faecalis sp. nov., isolated from human faeces and emended description of the genus Butyricimonas.</title>
        <authorList>
            <person name="Le Roy T."/>
            <person name="Van der Smissen P."/>
            <person name="Paquot A."/>
            <person name="Delzenne N."/>
            <person name="Muccioli G."/>
            <person name="Collet J.-F."/>
            <person name="Cani P.D."/>
        </authorList>
    </citation>
    <scope>NUCLEOTIDE SEQUENCE [LARGE SCALE GENOMIC DNA]</scope>
    <source>
        <strain evidence="10 11">H184</strain>
    </source>
</reference>
<keyword evidence="6 8" id="KW-0368">Histidine biosynthesis</keyword>
<dbReference type="GO" id="GO:0004401">
    <property type="term" value="F:histidinol-phosphatase activity"/>
    <property type="evidence" value="ECO:0007669"/>
    <property type="project" value="UniProtKB-UniRule"/>
</dbReference>
<evidence type="ECO:0000256" key="2">
    <source>
        <dbReference type="ARBA" id="ARBA00009152"/>
    </source>
</evidence>
<comment type="catalytic activity">
    <reaction evidence="7 8">
        <text>L-histidinol phosphate + H2O = L-histidinol + phosphate</text>
        <dbReference type="Rhea" id="RHEA:14465"/>
        <dbReference type="ChEBI" id="CHEBI:15377"/>
        <dbReference type="ChEBI" id="CHEBI:43474"/>
        <dbReference type="ChEBI" id="CHEBI:57699"/>
        <dbReference type="ChEBI" id="CHEBI:57980"/>
        <dbReference type="EC" id="3.1.3.15"/>
    </reaction>
</comment>
<evidence type="ECO:0000256" key="3">
    <source>
        <dbReference type="ARBA" id="ARBA00013085"/>
    </source>
</evidence>
<dbReference type="InterPro" id="IPR016195">
    <property type="entry name" value="Pol/histidinol_Pase-like"/>
</dbReference>
<gene>
    <name evidence="10" type="ORF">D8S85_07030</name>
</gene>
<keyword evidence="5 8" id="KW-0378">Hydrolase</keyword>
<dbReference type="OrthoDB" id="9775255at2"/>
<dbReference type="KEGG" id="buy:D8S85_07030"/>
<dbReference type="Gene3D" id="3.20.20.140">
    <property type="entry name" value="Metal-dependent hydrolases"/>
    <property type="match status" value="1"/>
</dbReference>
<dbReference type="AlphaFoldDB" id="A0A3Q9IT15"/>
<feature type="domain" description="PHP" evidence="9">
    <location>
        <begin position="6"/>
        <end position="208"/>
    </location>
</feature>
<dbReference type="NCBIfam" id="TIGR01856">
    <property type="entry name" value="hisJ_fam"/>
    <property type="match status" value="1"/>
</dbReference>
<dbReference type="GO" id="GO:0005737">
    <property type="term" value="C:cytoplasm"/>
    <property type="evidence" value="ECO:0007669"/>
    <property type="project" value="TreeGrafter"/>
</dbReference>
<dbReference type="PANTHER" id="PTHR21039:SF0">
    <property type="entry name" value="HISTIDINOL-PHOSPHATASE"/>
    <property type="match status" value="1"/>
</dbReference>
<evidence type="ECO:0000256" key="8">
    <source>
        <dbReference type="RuleBase" id="RU366003"/>
    </source>
</evidence>
<dbReference type="Proteomes" id="UP000270673">
    <property type="component" value="Chromosome"/>
</dbReference>
<evidence type="ECO:0000256" key="5">
    <source>
        <dbReference type="ARBA" id="ARBA00022801"/>
    </source>
</evidence>
<dbReference type="InterPro" id="IPR010140">
    <property type="entry name" value="Histidinol_P_phosphatase_HisJ"/>
</dbReference>
<dbReference type="RefSeq" id="WP_127074910.1">
    <property type="nucleotide sequence ID" value="NZ_CP032819.1"/>
</dbReference>